<protein>
    <submittedName>
        <fullName evidence="2">Uncharacterized protein</fullName>
    </submittedName>
</protein>
<accession>A0A7W6DSJ2</accession>
<dbReference type="EMBL" id="JACIEJ010000002">
    <property type="protein sequence ID" value="MBB3984389.1"/>
    <property type="molecule type" value="Genomic_DNA"/>
</dbReference>
<comment type="caution">
    <text evidence="2">The sequence shown here is derived from an EMBL/GenBank/DDBJ whole genome shotgun (WGS) entry which is preliminary data.</text>
</comment>
<feature type="compositionally biased region" description="Basic and acidic residues" evidence="1">
    <location>
        <begin position="16"/>
        <end position="56"/>
    </location>
</feature>
<feature type="region of interest" description="Disordered" evidence="1">
    <location>
        <begin position="1"/>
        <end position="70"/>
    </location>
</feature>
<sequence length="70" mass="7829">MKPTFEEMMSGRTGMKRPEVPESIEASKKPSKTAMEKTSDAAKELIDTETQKRDAKTAALRKARMARDKA</sequence>
<proteinExistence type="predicted"/>
<evidence type="ECO:0000313" key="2">
    <source>
        <dbReference type="EMBL" id="MBB3984389.1"/>
    </source>
</evidence>
<gene>
    <name evidence="2" type="ORF">GGQ68_000705</name>
</gene>
<reference evidence="2 3" key="1">
    <citation type="submission" date="2020-08" db="EMBL/GenBank/DDBJ databases">
        <title>Genomic Encyclopedia of Type Strains, Phase IV (KMG-IV): sequencing the most valuable type-strain genomes for metagenomic binning, comparative biology and taxonomic classification.</title>
        <authorList>
            <person name="Goeker M."/>
        </authorList>
    </citation>
    <scope>NUCLEOTIDE SEQUENCE [LARGE SCALE GENOMIC DNA]</scope>
    <source>
        <strain evidence="2 3">DSM 102235</strain>
    </source>
</reference>
<name>A0A7W6DSJ2_9RHOB</name>
<evidence type="ECO:0000256" key="1">
    <source>
        <dbReference type="SAM" id="MobiDB-lite"/>
    </source>
</evidence>
<dbReference type="RefSeq" id="WP_183963026.1">
    <property type="nucleotide sequence ID" value="NZ_BAABBZ010000014.1"/>
</dbReference>
<dbReference type="AlphaFoldDB" id="A0A7W6DSJ2"/>
<evidence type="ECO:0000313" key="3">
    <source>
        <dbReference type="Proteomes" id="UP000541426"/>
    </source>
</evidence>
<organism evidence="2 3">
    <name type="scientific">Sagittula marina</name>
    <dbReference type="NCBI Taxonomy" id="943940"/>
    <lineage>
        <taxon>Bacteria</taxon>
        <taxon>Pseudomonadati</taxon>
        <taxon>Pseudomonadota</taxon>
        <taxon>Alphaproteobacteria</taxon>
        <taxon>Rhodobacterales</taxon>
        <taxon>Roseobacteraceae</taxon>
        <taxon>Sagittula</taxon>
    </lineage>
</organism>
<keyword evidence="3" id="KW-1185">Reference proteome</keyword>
<dbReference type="Proteomes" id="UP000541426">
    <property type="component" value="Unassembled WGS sequence"/>
</dbReference>